<dbReference type="SUPFAM" id="SSF75005">
    <property type="entry name" value="Arabinanase/levansucrase/invertase"/>
    <property type="match status" value="1"/>
</dbReference>
<evidence type="ECO:0000256" key="6">
    <source>
        <dbReference type="SAM" id="MobiDB-lite"/>
    </source>
</evidence>
<evidence type="ECO:0000256" key="4">
    <source>
        <dbReference type="ARBA" id="ARBA00023295"/>
    </source>
</evidence>
<dbReference type="InterPro" id="IPR052176">
    <property type="entry name" value="Glycosyl_Hydrlase_43_Enz"/>
</dbReference>
<dbReference type="Gene3D" id="2.60.120.260">
    <property type="entry name" value="Galactose-binding domain-like"/>
    <property type="match status" value="1"/>
</dbReference>
<keyword evidence="7" id="KW-0732">Signal</keyword>
<keyword evidence="9" id="KW-1185">Reference proteome</keyword>
<name>A0ABR3CCY2_9PEZI</name>
<evidence type="ECO:0000313" key="9">
    <source>
        <dbReference type="Proteomes" id="UP001430584"/>
    </source>
</evidence>
<dbReference type="Gene3D" id="2.115.10.20">
    <property type="entry name" value="Glycosyl hydrolase domain, family 43"/>
    <property type="match status" value="1"/>
</dbReference>
<dbReference type="PANTHER" id="PTHR43772">
    <property type="entry name" value="ENDO-1,4-BETA-XYLANASE"/>
    <property type="match status" value="1"/>
</dbReference>
<gene>
    <name evidence="8" type="ORF">SLS55_005950</name>
</gene>
<keyword evidence="4 5" id="KW-0326">Glycosidase</keyword>
<proteinExistence type="inferred from homology"/>
<dbReference type="EMBL" id="JAJVCZ030000006">
    <property type="protein sequence ID" value="KAL0258457.1"/>
    <property type="molecule type" value="Genomic_DNA"/>
</dbReference>
<dbReference type="PANTHER" id="PTHR43772:SF2">
    <property type="entry name" value="PUTATIVE (AFU_ORTHOLOGUE AFUA_2G04480)-RELATED"/>
    <property type="match status" value="1"/>
</dbReference>
<organism evidence="8 9">
    <name type="scientific">Diplodia seriata</name>
    <dbReference type="NCBI Taxonomy" id="420778"/>
    <lineage>
        <taxon>Eukaryota</taxon>
        <taxon>Fungi</taxon>
        <taxon>Dikarya</taxon>
        <taxon>Ascomycota</taxon>
        <taxon>Pezizomycotina</taxon>
        <taxon>Dothideomycetes</taxon>
        <taxon>Dothideomycetes incertae sedis</taxon>
        <taxon>Botryosphaeriales</taxon>
        <taxon>Botryosphaeriaceae</taxon>
        <taxon>Diplodia</taxon>
    </lineage>
</organism>
<evidence type="ECO:0000256" key="2">
    <source>
        <dbReference type="ARBA" id="ARBA00022801"/>
    </source>
</evidence>
<dbReference type="RefSeq" id="XP_066631486.1">
    <property type="nucleotide sequence ID" value="XM_066777391.1"/>
</dbReference>
<keyword evidence="3" id="KW-0119">Carbohydrate metabolism</keyword>
<dbReference type="Proteomes" id="UP001430584">
    <property type="component" value="Unassembled WGS sequence"/>
</dbReference>
<feature type="signal peptide" evidence="7">
    <location>
        <begin position="1"/>
        <end position="36"/>
    </location>
</feature>
<dbReference type="CDD" id="cd08990">
    <property type="entry name" value="GH43_AXH_like"/>
    <property type="match status" value="1"/>
</dbReference>
<dbReference type="GeneID" id="92010035"/>
<evidence type="ECO:0000256" key="3">
    <source>
        <dbReference type="ARBA" id="ARBA00023277"/>
    </source>
</evidence>
<evidence type="ECO:0000256" key="5">
    <source>
        <dbReference type="RuleBase" id="RU361187"/>
    </source>
</evidence>
<feature type="region of interest" description="Disordered" evidence="6">
    <location>
        <begin position="367"/>
        <end position="388"/>
    </location>
</feature>
<reference evidence="8 9" key="1">
    <citation type="submission" date="2024-02" db="EMBL/GenBank/DDBJ databases">
        <title>De novo assembly and annotation of 12 fungi associated with fruit tree decline syndrome in Ontario, Canada.</title>
        <authorList>
            <person name="Sulman M."/>
            <person name="Ellouze W."/>
            <person name="Ilyukhin E."/>
        </authorList>
    </citation>
    <scope>NUCLEOTIDE SEQUENCE [LARGE SCALE GENOMIC DNA]</scope>
    <source>
        <strain evidence="8 9">FDS-637</strain>
    </source>
</reference>
<protein>
    <submittedName>
        <fullName evidence="8">Uncharacterized protein</fullName>
    </submittedName>
</protein>
<keyword evidence="2 5" id="KW-0378">Hydrolase</keyword>
<comment type="caution">
    <text evidence="8">The sequence shown here is derived from an EMBL/GenBank/DDBJ whole genome shotgun (WGS) entry which is preliminary data.</text>
</comment>
<dbReference type="InterPro" id="IPR023296">
    <property type="entry name" value="Glyco_hydro_beta-prop_sf"/>
</dbReference>
<feature type="chain" id="PRO_5047404220" evidence="7">
    <location>
        <begin position="37"/>
        <end position="536"/>
    </location>
</feature>
<evidence type="ECO:0000256" key="1">
    <source>
        <dbReference type="ARBA" id="ARBA00009865"/>
    </source>
</evidence>
<dbReference type="Pfam" id="PF04616">
    <property type="entry name" value="Glyco_hydro_43"/>
    <property type="match status" value="1"/>
</dbReference>
<accession>A0ABR3CCY2</accession>
<evidence type="ECO:0000313" key="8">
    <source>
        <dbReference type="EMBL" id="KAL0258457.1"/>
    </source>
</evidence>
<dbReference type="InterPro" id="IPR006710">
    <property type="entry name" value="Glyco_hydro_43"/>
</dbReference>
<evidence type="ECO:0000256" key="7">
    <source>
        <dbReference type="SAM" id="SignalP"/>
    </source>
</evidence>
<comment type="similarity">
    <text evidence="1 5">Belongs to the glycosyl hydrolase 43 family.</text>
</comment>
<sequence length="536" mass="56898">MHQCLPERRSFVQFVPPKKMSTAIQLSLLLLQGAAAALGQSDDAITFQSPGNPILADGSYYSADPAPLVVNNTLYIIAGRDAAAPNENGFVINEWEILSTTTPKPDNNNNSSWTLHPSIGKPHEIFAWAAPGTAYAAQIVLGPDGRFYLYAPVTQANTTAADAFGIGVAVSESDSPLGPWTDAHPGGPVFSQLVPAPGNAIQNIDPTVLVDDDGRVYAYYGTFGELRGHELDAGDMTTPVGDVAVVDTLSGFFEAPWLMKRGETYYMLYAANDAGPDSPCTPTSYHACVAYGHAAAPLGPWTFGGVVLGIVSSTTSHPGAVELDGEWYLAYHTADAEGGGHFRRSVALDRLTWDDSVTPPAINKVVQTKRPQPDAAPSRNVAPKARASSVGGTPIQYWVESLHDGRIPANPLPPDYWASYDGDASPEESTLVYTWNETVALNGVRMAFFADQEAGASVGVPPPKAWYVEYKTAEGAWEHVVNASVYPLEVTDDPEEVGFDQVSTTAIRAVLTASGSGGVFGGVGVKEWEALAPTAQ</sequence>